<dbReference type="PANTHER" id="PTHR12734">
    <property type="entry name" value="METHYLTRANSFERASE-RELATED"/>
    <property type="match status" value="1"/>
</dbReference>
<dbReference type="GO" id="GO:0005730">
    <property type="term" value="C:nucleolus"/>
    <property type="evidence" value="ECO:0007669"/>
    <property type="project" value="TreeGrafter"/>
</dbReference>
<evidence type="ECO:0000256" key="8">
    <source>
        <dbReference type="ARBA" id="ARBA00023242"/>
    </source>
</evidence>
<evidence type="ECO:0000256" key="4">
    <source>
        <dbReference type="ARBA" id="ARBA00022490"/>
    </source>
</evidence>
<dbReference type="GO" id="GO:0016435">
    <property type="term" value="F:rRNA (guanine) methyltransferase activity"/>
    <property type="evidence" value="ECO:0007669"/>
    <property type="project" value="InterPro"/>
</dbReference>
<keyword evidence="5 12" id="KW-0489">Methyltransferase</keyword>
<dbReference type="SUPFAM" id="SSF53335">
    <property type="entry name" value="S-adenosyl-L-methionine-dependent methyltransferases"/>
    <property type="match status" value="1"/>
</dbReference>
<dbReference type="Pfam" id="PF08241">
    <property type="entry name" value="Methyltransf_11"/>
    <property type="match status" value="1"/>
</dbReference>
<dbReference type="InterPro" id="IPR039769">
    <property type="entry name" value="Bud23-like"/>
</dbReference>
<evidence type="ECO:0000256" key="2">
    <source>
        <dbReference type="ARBA" id="ARBA00004496"/>
    </source>
</evidence>
<dbReference type="InterPro" id="IPR022238">
    <property type="entry name" value="Bud23_C"/>
</dbReference>
<evidence type="ECO:0000256" key="3">
    <source>
        <dbReference type="ARBA" id="ARBA00005547"/>
    </source>
</evidence>
<keyword evidence="6 12" id="KW-0808">Transferase</keyword>
<keyword evidence="7" id="KW-0949">S-adenosyl-L-methionine</keyword>
<dbReference type="PANTHER" id="PTHR12734:SF0">
    <property type="entry name" value="18S RRNA (GUANINE-N(7))-METHYLTRANSFERASE-RELATED"/>
    <property type="match status" value="1"/>
</dbReference>
<keyword evidence="8" id="KW-0539">Nucleus</keyword>
<evidence type="ECO:0000256" key="5">
    <source>
        <dbReference type="ARBA" id="ARBA00022603"/>
    </source>
</evidence>
<dbReference type="GO" id="GO:0070476">
    <property type="term" value="P:rRNA (guanine-N7)-methylation"/>
    <property type="evidence" value="ECO:0007669"/>
    <property type="project" value="InterPro"/>
</dbReference>
<name>A0A146KF91_9EUKA</name>
<comment type="similarity">
    <text evidence="3">Belongs to the class I-like SAM-binding methyltransferase superfamily. BUD23/WBSCR22 family.</text>
</comment>
<dbReference type="InterPro" id="IPR013216">
    <property type="entry name" value="Methyltransf_11"/>
</dbReference>
<organism evidence="12">
    <name type="scientific">Trepomonas sp. PC1</name>
    <dbReference type="NCBI Taxonomy" id="1076344"/>
    <lineage>
        <taxon>Eukaryota</taxon>
        <taxon>Metamonada</taxon>
        <taxon>Diplomonadida</taxon>
        <taxon>Hexamitidae</taxon>
        <taxon>Hexamitinae</taxon>
        <taxon>Trepomonas</taxon>
    </lineage>
</organism>
<evidence type="ECO:0000259" key="11">
    <source>
        <dbReference type="Pfam" id="PF12589"/>
    </source>
</evidence>
<keyword evidence="4" id="KW-0963">Cytoplasm</keyword>
<dbReference type="Pfam" id="PF12589">
    <property type="entry name" value="WBS_methylT"/>
    <property type="match status" value="1"/>
</dbReference>
<dbReference type="AlphaFoldDB" id="A0A146KF91"/>
<comment type="subcellular location">
    <subcellularLocation>
        <location evidence="2">Cytoplasm</location>
    </subcellularLocation>
    <subcellularLocation>
        <location evidence="1">Nucleus</location>
    </subcellularLocation>
</comment>
<feature type="non-terminal residue" evidence="12">
    <location>
        <position position="260"/>
    </location>
</feature>
<dbReference type="CDD" id="cd02440">
    <property type="entry name" value="AdoMet_MTases"/>
    <property type="match status" value="1"/>
</dbReference>
<sequence>RPENQGPADLYYNEENAELYAQNARMNEIQTQLTDRALDLLEIEENGLLLLDIGCGTGISTNYLNECGYLTIGVDISIPMLNQNGTDHLIKLDIGDGLPFQPGTFDGAVSISVLQWLCYANSKTENPFKRLFDFFTSLFNCLKPGAKAVFQFYPEHEKQLQLILDASQKAGFAGRLQVDFPNSAKAKKMYLVLQCGLTAIAGKDKKKIQDNKIQRKFGSNRIHEKTRREKILEKKAKLSRQGEDVKAPSKYTGNKRHGMW</sequence>
<accession>A0A146KF91</accession>
<feature type="domain" description="18S rRNA (guanine(1575)-N(7))-methyltransferase Bud23 C-terminal" evidence="11">
    <location>
        <begin position="210"/>
        <end position="257"/>
    </location>
</feature>
<evidence type="ECO:0000313" key="12">
    <source>
        <dbReference type="EMBL" id="JAP93969.1"/>
    </source>
</evidence>
<dbReference type="EMBL" id="GDID01002637">
    <property type="protein sequence ID" value="JAP93969.1"/>
    <property type="molecule type" value="Transcribed_RNA"/>
</dbReference>
<feature type="non-terminal residue" evidence="12">
    <location>
        <position position="1"/>
    </location>
</feature>
<reference evidence="12" key="1">
    <citation type="submission" date="2015-07" db="EMBL/GenBank/DDBJ databases">
        <title>Adaptation to a free-living lifestyle via gene acquisitions in the diplomonad Trepomonas sp. PC1.</title>
        <authorList>
            <person name="Xu F."/>
            <person name="Jerlstrom-Hultqvist J."/>
            <person name="Kolisko M."/>
            <person name="Simpson A.G.B."/>
            <person name="Roger A.J."/>
            <person name="Svard S.G."/>
            <person name="Andersson J.O."/>
        </authorList>
    </citation>
    <scope>NUCLEOTIDE SEQUENCE</scope>
    <source>
        <strain evidence="12">PC1</strain>
    </source>
</reference>
<protein>
    <submittedName>
        <fullName evidence="12">Methyltransferase</fullName>
    </submittedName>
</protein>
<evidence type="ECO:0000259" key="10">
    <source>
        <dbReference type="Pfam" id="PF08241"/>
    </source>
</evidence>
<dbReference type="GO" id="GO:0005737">
    <property type="term" value="C:cytoplasm"/>
    <property type="evidence" value="ECO:0007669"/>
    <property type="project" value="UniProtKB-SubCell"/>
</dbReference>
<evidence type="ECO:0000256" key="6">
    <source>
        <dbReference type="ARBA" id="ARBA00022679"/>
    </source>
</evidence>
<evidence type="ECO:0000256" key="7">
    <source>
        <dbReference type="ARBA" id="ARBA00022691"/>
    </source>
</evidence>
<dbReference type="Gene3D" id="3.40.50.150">
    <property type="entry name" value="Vaccinia Virus protein VP39"/>
    <property type="match status" value="1"/>
</dbReference>
<feature type="compositionally biased region" description="Basic and acidic residues" evidence="9">
    <location>
        <begin position="235"/>
        <end position="247"/>
    </location>
</feature>
<feature type="domain" description="Methyltransferase type 11" evidence="10">
    <location>
        <begin position="51"/>
        <end position="150"/>
    </location>
</feature>
<gene>
    <name evidence="12" type="ORF">TPC1_13548</name>
</gene>
<feature type="region of interest" description="Disordered" evidence="9">
    <location>
        <begin position="235"/>
        <end position="260"/>
    </location>
</feature>
<evidence type="ECO:0000256" key="1">
    <source>
        <dbReference type="ARBA" id="ARBA00004123"/>
    </source>
</evidence>
<evidence type="ECO:0000256" key="9">
    <source>
        <dbReference type="SAM" id="MobiDB-lite"/>
    </source>
</evidence>
<proteinExistence type="inferred from homology"/>
<dbReference type="InterPro" id="IPR029063">
    <property type="entry name" value="SAM-dependent_MTases_sf"/>
</dbReference>